<dbReference type="EMBL" id="JACOAF010000021">
    <property type="protein sequence ID" value="MBC3539696.1"/>
    <property type="molecule type" value="Genomic_DNA"/>
</dbReference>
<sequence>MLKQIPANFQPQSLFETDYVSILLLENEPLLLVEWKRQITLPERMIGFHKALDFTRQRQIKYWLIDDLQLYIITPEEKEWILTEFQDLASKTSIQKLAVVTSDFYPALVANTDFTDKGKEGYQAKGIIQHEVFTDYESAFGWLLGNLDS</sequence>
<dbReference type="Proteomes" id="UP000659698">
    <property type="component" value="Unassembled WGS sequence"/>
</dbReference>
<reference evidence="1 2" key="1">
    <citation type="journal article" date="2019" name="Int. J. Syst. Evol. Microbiol.">
        <title>Rufibacter sediminis sp. nov., isolated from freshwater lake sediment.</title>
        <authorList>
            <person name="Qu J.H."/>
            <person name="Zhang L.J."/>
            <person name="Fu Y.H."/>
            <person name="Li H.F."/>
        </authorList>
    </citation>
    <scope>NUCLEOTIDE SEQUENCE [LARGE SCALE GENOMIC DNA]</scope>
    <source>
        <strain evidence="1 2">H-1</strain>
    </source>
</reference>
<proteinExistence type="predicted"/>
<name>A0ABR6VRC6_9BACT</name>
<evidence type="ECO:0000313" key="2">
    <source>
        <dbReference type="Proteomes" id="UP000659698"/>
    </source>
</evidence>
<gene>
    <name evidence="1" type="ORF">H7U12_08385</name>
</gene>
<accession>A0ABR6VRC6</accession>
<dbReference type="RefSeq" id="WP_186635896.1">
    <property type="nucleotide sequence ID" value="NZ_JACOAF010000021.1"/>
</dbReference>
<keyword evidence="2" id="KW-1185">Reference proteome</keyword>
<evidence type="ECO:0000313" key="1">
    <source>
        <dbReference type="EMBL" id="MBC3539696.1"/>
    </source>
</evidence>
<protein>
    <submittedName>
        <fullName evidence="1">Uncharacterized protein</fullName>
    </submittedName>
</protein>
<comment type="caution">
    <text evidence="1">The sequence shown here is derived from an EMBL/GenBank/DDBJ whole genome shotgun (WGS) entry which is preliminary data.</text>
</comment>
<organism evidence="1 2">
    <name type="scientific">Rufibacter sediminis</name>
    <dbReference type="NCBI Taxonomy" id="2762756"/>
    <lineage>
        <taxon>Bacteria</taxon>
        <taxon>Pseudomonadati</taxon>
        <taxon>Bacteroidota</taxon>
        <taxon>Cytophagia</taxon>
        <taxon>Cytophagales</taxon>
        <taxon>Hymenobacteraceae</taxon>
        <taxon>Rufibacter</taxon>
    </lineage>
</organism>